<dbReference type="EMBL" id="QRHL01000002">
    <property type="protein sequence ID" value="RHF74402.1"/>
    <property type="molecule type" value="Genomic_DNA"/>
</dbReference>
<proteinExistence type="predicted"/>
<dbReference type="RefSeq" id="WP_118234043.1">
    <property type="nucleotide sequence ID" value="NZ_QRHL01000002.1"/>
</dbReference>
<protein>
    <submittedName>
        <fullName evidence="2">Uncharacterized protein</fullName>
    </submittedName>
</protein>
<sequence>MEKNSIKQLLMASNFYILNKHLVKTLGIETAFFLTALVEADEILADKNGWFYQTIPQIEKMTGLTKHKQTNCINELLILGILLQENKGMPMKRYFKLDYEKIAKLLSSHKKDNSQEDREGDSKEEKNQSAREGDILHQESKKIDSKEERDLTAREEKNCHLGGEKIDTNKELYINNLDKKLKTTKLDNIIGIESKSSSSSSFENSSSGEKDSVYQIKSALENYGLGVETCRNIMELVKNGRVNFERINSVLGVAKEKAWGEGAIYKALRDNWEIRERDEKVFSEKELRKKLSSKVNILLDDYEKGRTNYEAMVEEYLEFSLNPIFSENLKVEYYEKMRKASEEITSKIA</sequence>
<dbReference type="Proteomes" id="UP000284676">
    <property type="component" value="Unassembled WGS sequence"/>
</dbReference>
<evidence type="ECO:0000313" key="2">
    <source>
        <dbReference type="EMBL" id="RHF74402.1"/>
    </source>
</evidence>
<accession>A0A414Q181</accession>
<comment type="caution">
    <text evidence="2">The sequence shown here is derived from an EMBL/GenBank/DDBJ whole genome shotgun (WGS) entry which is preliminary data.</text>
</comment>
<evidence type="ECO:0000313" key="3">
    <source>
        <dbReference type="Proteomes" id="UP000284676"/>
    </source>
</evidence>
<name>A0A414Q181_FUSMR</name>
<feature type="region of interest" description="Disordered" evidence="1">
    <location>
        <begin position="108"/>
        <end position="155"/>
    </location>
</feature>
<organism evidence="2 3">
    <name type="scientific">Fusobacterium mortiferum</name>
    <dbReference type="NCBI Taxonomy" id="850"/>
    <lineage>
        <taxon>Bacteria</taxon>
        <taxon>Fusobacteriati</taxon>
        <taxon>Fusobacteriota</taxon>
        <taxon>Fusobacteriia</taxon>
        <taxon>Fusobacteriales</taxon>
        <taxon>Fusobacteriaceae</taxon>
        <taxon>Fusobacterium</taxon>
    </lineage>
</organism>
<reference evidence="2 3" key="1">
    <citation type="submission" date="2018-08" db="EMBL/GenBank/DDBJ databases">
        <title>A genome reference for cultivated species of the human gut microbiota.</title>
        <authorList>
            <person name="Zou Y."/>
            <person name="Xue W."/>
            <person name="Luo G."/>
        </authorList>
    </citation>
    <scope>NUCLEOTIDE SEQUENCE [LARGE SCALE GENOMIC DNA]</scope>
    <source>
        <strain evidence="2 3">AM25-1</strain>
    </source>
</reference>
<gene>
    <name evidence="2" type="ORF">DW663_02755</name>
</gene>
<dbReference type="AlphaFoldDB" id="A0A414Q181"/>
<evidence type="ECO:0000256" key="1">
    <source>
        <dbReference type="SAM" id="MobiDB-lite"/>
    </source>
</evidence>